<name>A0A6N2R1F1_9BACT</name>
<dbReference type="EMBL" id="CACRSS010000001">
    <property type="protein sequence ID" value="VYS74813.1"/>
    <property type="molecule type" value="Genomic_DNA"/>
</dbReference>
<proteinExistence type="predicted"/>
<sequence>MKKLLLLNWPAKLFCLVLAVIIWSFINHWVTTNDGVPSRGQLEEIRRSHP</sequence>
<evidence type="ECO:0000313" key="1">
    <source>
        <dbReference type="EMBL" id="VYS74813.1"/>
    </source>
</evidence>
<dbReference type="AlphaFoldDB" id="A0A6N2R1F1"/>
<accession>A0A6N2R1F1</accession>
<protein>
    <submittedName>
        <fullName evidence="1">Uncharacterized protein</fullName>
    </submittedName>
</protein>
<dbReference type="RefSeq" id="WP_012419453.1">
    <property type="nucleotide sequence ID" value="NZ_AP021898.1"/>
</dbReference>
<dbReference type="GeneID" id="84024747"/>
<gene>
    <name evidence="1" type="ORF">AMLFYP55_00155</name>
</gene>
<organism evidence="1">
    <name type="scientific">Akkermansia muciniphila</name>
    <dbReference type="NCBI Taxonomy" id="239935"/>
    <lineage>
        <taxon>Bacteria</taxon>
        <taxon>Pseudomonadati</taxon>
        <taxon>Verrucomicrobiota</taxon>
        <taxon>Verrucomicrobiia</taxon>
        <taxon>Verrucomicrobiales</taxon>
        <taxon>Akkermansiaceae</taxon>
        <taxon>Akkermansia</taxon>
    </lineage>
</organism>
<reference evidence="1" key="1">
    <citation type="submission" date="2019-11" db="EMBL/GenBank/DDBJ databases">
        <authorList>
            <person name="Feng L."/>
        </authorList>
    </citation>
    <scope>NUCLEOTIDE SEQUENCE</scope>
    <source>
        <strain evidence="1">AMuciniphilaLFYP55</strain>
    </source>
</reference>